<feature type="transmembrane region" description="Helical" evidence="6">
    <location>
        <begin position="82"/>
        <end position="106"/>
    </location>
</feature>
<dbReference type="InterPro" id="IPR042094">
    <property type="entry name" value="T2SS_GspF_sf"/>
</dbReference>
<feature type="transmembrane region" description="Helical" evidence="6">
    <location>
        <begin position="6"/>
        <end position="24"/>
    </location>
</feature>
<feature type="transmembrane region" description="Helical" evidence="6">
    <location>
        <begin position="288"/>
        <end position="308"/>
    </location>
</feature>
<keyword evidence="5 6" id="KW-0472">Membrane</keyword>
<keyword evidence="2" id="KW-1003">Cell membrane</keyword>
<organism evidence="8 9">
    <name type="scientific">Geomesophilobacter sediminis</name>
    <dbReference type="NCBI Taxonomy" id="2798584"/>
    <lineage>
        <taxon>Bacteria</taxon>
        <taxon>Pseudomonadati</taxon>
        <taxon>Thermodesulfobacteriota</taxon>
        <taxon>Desulfuromonadia</taxon>
        <taxon>Geobacterales</taxon>
        <taxon>Geobacteraceae</taxon>
        <taxon>Geomesophilobacter</taxon>
    </lineage>
</organism>
<evidence type="ECO:0000256" key="3">
    <source>
        <dbReference type="ARBA" id="ARBA00022692"/>
    </source>
</evidence>
<evidence type="ECO:0000313" key="8">
    <source>
        <dbReference type="EMBL" id="MBJ6725727.1"/>
    </source>
</evidence>
<evidence type="ECO:0000259" key="7">
    <source>
        <dbReference type="Pfam" id="PF00482"/>
    </source>
</evidence>
<dbReference type="GO" id="GO:0005886">
    <property type="term" value="C:plasma membrane"/>
    <property type="evidence" value="ECO:0007669"/>
    <property type="project" value="UniProtKB-SubCell"/>
</dbReference>
<accession>A0A8J7M0K9</accession>
<gene>
    <name evidence="8" type="ORF">JFN93_13485</name>
</gene>
<feature type="transmembrane region" description="Helical" evidence="6">
    <location>
        <begin position="112"/>
        <end position="132"/>
    </location>
</feature>
<dbReference type="Gene3D" id="1.20.81.30">
    <property type="entry name" value="Type II secretion system (T2SS), domain F"/>
    <property type="match status" value="1"/>
</dbReference>
<dbReference type="Pfam" id="PF00482">
    <property type="entry name" value="T2SSF"/>
    <property type="match status" value="1"/>
</dbReference>
<reference evidence="8" key="1">
    <citation type="submission" date="2020-12" db="EMBL/GenBank/DDBJ databases">
        <title>Geomonas sp. Red875, isolated from river sediment.</title>
        <authorList>
            <person name="Xu Z."/>
            <person name="Zhang Z."/>
            <person name="Masuda Y."/>
            <person name="Itoh H."/>
            <person name="Senoo K."/>
        </authorList>
    </citation>
    <scope>NUCLEOTIDE SEQUENCE</scope>
    <source>
        <strain evidence="8">Red875</strain>
    </source>
</reference>
<proteinExistence type="predicted"/>
<feature type="transmembrane region" description="Helical" evidence="6">
    <location>
        <begin position="257"/>
        <end position="276"/>
    </location>
</feature>
<evidence type="ECO:0000256" key="2">
    <source>
        <dbReference type="ARBA" id="ARBA00022475"/>
    </source>
</evidence>
<evidence type="ECO:0000256" key="5">
    <source>
        <dbReference type="ARBA" id="ARBA00023136"/>
    </source>
</evidence>
<dbReference type="EMBL" id="JAEMHM010000010">
    <property type="protein sequence ID" value="MBJ6725727.1"/>
    <property type="molecule type" value="Genomic_DNA"/>
</dbReference>
<evidence type="ECO:0000313" key="9">
    <source>
        <dbReference type="Proteomes" id="UP000636888"/>
    </source>
</evidence>
<evidence type="ECO:0000256" key="1">
    <source>
        <dbReference type="ARBA" id="ARBA00004651"/>
    </source>
</evidence>
<dbReference type="Proteomes" id="UP000636888">
    <property type="component" value="Unassembled WGS sequence"/>
</dbReference>
<dbReference type="PANTHER" id="PTHR35007">
    <property type="entry name" value="INTEGRAL MEMBRANE PROTEIN-RELATED"/>
    <property type="match status" value="1"/>
</dbReference>
<protein>
    <submittedName>
        <fullName evidence="8">Type II secretion system F family protein</fullName>
    </submittedName>
</protein>
<feature type="domain" description="Type II secretion system protein GspF" evidence="7">
    <location>
        <begin position="149"/>
        <end position="274"/>
    </location>
</feature>
<dbReference type="RefSeq" id="WP_199384617.1">
    <property type="nucleotide sequence ID" value="NZ_JAEMHM010000010.1"/>
</dbReference>
<evidence type="ECO:0000256" key="4">
    <source>
        <dbReference type="ARBA" id="ARBA00022989"/>
    </source>
</evidence>
<comment type="caution">
    <text evidence="8">The sequence shown here is derived from an EMBL/GenBank/DDBJ whole genome shotgun (WGS) entry which is preliminary data.</text>
</comment>
<dbReference type="PANTHER" id="PTHR35007:SF1">
    <property type="entry name" value="PILUS ASSEMBLY PROTEIN"/>
    <property type="match status" value="1"/>
</dbReference>
<dbReference type="AlphaFoldDB" id="A0A8J7M0K9"/>
<name>A0A8J7M0K9_9BACT</name>
<evidence type="ECO:0000256" key="6">
    <source>
        <dbReference type="SAM" id="Phobius"/>
    </source>
</evidence>
<comment type="subcellular location">
    <subcellularLocation>
        <location evidence="1">Cell membrane</location>
        <topology evidence="1">Multi-pass membrane protein</topology>
    </subcellularLocation>
</comment>
<dbReference type="InterPro" id="IPR018076">
    <property type="entry name" value="T2SS_GspF_dom"/>
</dbReference>
<keyword evidence="9" id="KW-1185">Reference proteome</keyword>
<keyword evidence="3 6" id="KW-0812">Transmembrane</keyword>
<sequence length="316" mass="34577">MTAAAILVFAAVFAAAYAGCLALAEARRSPAAILKGRLRRMGQGEPEPQPDPELVRRENWGHRFFIKLPLMKRVTTLVERSGIPIAPPIVVLATAAASAATALALYAARGNLLLAAGGGVATVWGAKFALAWKKRSRERRFTEQLPDALTMISRSLRAGHSLTAAIELLSEELPEPAAGIFRIAYEQQKFGVRIVDALATLPERIESLDLQFFVTIIRISSETGGNLAEILDKLAETIRSRLQVRQQVQVVTAEGRLSGYVLIAMPILLFAVFYIMNPAYMGLFFTERFCQIALVFAAVAQCVGLFLIRKVIDIRI</sequence>
<keyword evidence="4 6" id="KW-1133">Transmembrane helix</keyword>